<sequence>MFSHVTVGCSDLDRAARFYDAVLPPLGLQRRAVMPDGGPASACWVSPDAILPRFYVYQPFDGKPASAGNGAMVAFLAADSAAVDAAYASGLRAGGTDEGKPGPRPHYGDGYYGAYLRDPDGNKVHVVCRGDIAANPVQDAQREAS</sequence>
<dbReference type="AlphaFoldDB" id="A0AAU7JDW8"/>
<name>A0AAU7JDW8_9HYPH</name>
<dbReference type="EMBL" id="CP157484">
    <property type="protein sequence ID" value="XBO38395.1"/>
    <property type="molecule type" value="Genomic_DNA"/>
</dbReference>
<dbReference type="PANTHER" id="PTHR35006">
    <property type="entry name" value="GLYOXALASE FAMILY PROTEIN (AFU_ORTHOLOGUE AFUA_5G14830)"/>
    <property type="match status" value="1"/>
</dbReference>
<dbReference type="PANTHER" id="PTHR35006:SF1">
    <property type="entry name" value="BLL2941 PROTEIN"/>
    <property type="match status" value="1"/>
</dbReference>
<dbReference type="CDD" id="cd07262">
    <property type="entry name" value="VOC_like"/>
    <property type="match status" value="1"/>
</dbReference>
<reference evidence="2" key="1">
    <citation type="submission" date="2024-05" db="EMBL/GenBank/DDBJ databases">
        <authorList>
            <person name="Kim S."/>
            <person name="Heo J."/>
            <person name="Choi H."/>
            <person name="Choi Y."/>
            <person name="Kwon S.-W."/>
            <person name="Kim Y."/>
        </authorList>
    </citation>
    <scope>NUCLEOTIDE SEQUENCE</scope>
    <source>
        <strain evidence="2">KACC 23698</strain>
    </source>
</reference>
<evidence type="ECO:0000259" key="1">
    <source>
        <dbReference type="PROSITE" id="PS51819"/>
    </source>
</evidence>
<evidence type="ECO:0000313" key="2">
    <source>
        <dbReference type="EMBL" id="XBO38395.1"/>
    </source>
</evidence>
<gene>
    <name evidence="2" type="ORF">ABEG18_22255</name>
</gene>
<organism evidence="2">
    <name type="scientific">Alsobacter sp. KACC 23698</name>
    <dbReference type="NCBI Taxonomy" id="3149229"/>
    <lineage>
        <taxon>Bacteria</taxon>
        <taxon>Pseudomonadati</taxon>
        <taxon>Pseudomonadota</taxon>
        <taxon>Alphaproteobacteria</taxon>
        <taxon>Hyphomicrobiales</taxon>
        <taxon>Alsobacteraceae</taxon>
        <taxon>Alsobacter</taxon>
    </lineage>
</organism>
<dbReference type="PROSITE" id="PS51819">
    <property type="entry name" value="VOC"/>
    <property type="match status" value="1"/>
</dbReference>
<feature type="domain" description="VOC" evidence="1">
    <location>
        <begin position="1"/>
        <end position="129"/>
    </location>
</feature>
<dbReference type="RefSeq" id="WP_406855232.1">
    <property type="nucleotide sequence ID" value="NZ_CP157484.1"/>
</dbReference>
<dbReference type="SUPFAM" id="SSF54593">
    <property type="entry name" value="Glyoxalase/Bleomycin resistance protein/Dihydroxybiphenyl dioxygenase"/>
    <property type="match status" value="1"/>
</dbReference>
<dbReference type="Pfam" id="PF00903">
    <property type="entry name" value="Glyoxalase"/>
    <property type="match status" value="1"/>
</dbReference>
<dbReference type="InterPro" id="IPR004360">
    <property type="entry name" value="Glyas_Fos-R_dOase_dom"/>
</dbReference>
<dbReference type="InterPro" id="IPR029068">
    <property type="entry name" value="Glyas_Bleomycin-R_OHBP_Dase"/>
</dbReference>
<dbReference type="InterPro" id="IPR037523">
    <property type="entry name" value="VOC_core"/>
</dbReference>
<proteinExistence type="predicted"/>
<protein>
    <submittedName>
        <fullName evidence="2">VOC family protein</fullName>
    </submittedName>
</protein>
<dbReference type="Gene3D" id="3.10.180.10">
    <property type="entry name" value="2,3-Dihydroxybiphenyl 1,2-Dioxygenase, domain 1"/>
    <property type="match status" value="1"/>
</dbReference>
<accession>A0AAU7JDW8</accession>